<gene>
    <name evidence="1" type="ORF">HPB49_005746</name>
</gene>
<evidence type="ECO:0000313" key="1">
    <source>
        <dbReference type="EMBL" id="KAH7936848.1"/>
    </source>
</evidence>
<proteinExistence type="predicted"/>
<keyword evidence="2" id="KW-1185">Reference proteome</keyword>
<protein>
    <submittedName>
        <fullName evidence="1">Uncharacterized protein</fullName>
    </submittedName>
</protein>
<dbReference type="Proteomes" id="UP000821865">
    <property type="component" value="Chromosome 8"/>
</dbReference>
<name>A0ACB8C7F5_DERSI</name>
<organism evidence="1 2">
    <name type="scientific">Dermacentor silvarum</name>
    <name type="common">Tick</name>
    <dbReference type="NCBI Taxonomy" id="543639"/>
    <lineage>
        <taxon>Eukaryota</taxon>
        <taxon>Metazoa</taxon>
        <taxon>Ecdysozoa</taxon>
        <taxon>Arthropoda</taxon>
        <taxon>Chelicerata</taxon>
        <taxon>Arachnida</taxon>
        <taxon>Acari</taxon>
        <taxon>Parasitiformes</taxon>
        <taxon>Ixodida</taxon>
        <taxon>Ixodoidea</taxon>
        <taxon>Ixodidae</taxon>
        <taxon>Rhipicephalinae</taxon>
        <taxon>Dermacentor</taxon>
    </lineage>
</organism>
<dbReference type="EMBL" id="CM023477">
    <property type="protein sequence ID" value="KAH7936848.1"/>
    <property type="molecule type" value="Genomic_DNA"/>
</dbReference>
<reference evidence="1" key="1">
    <citation type="submission" date="2020-05" db="EMBL/GenBank/DDBJ databases">
        <title>Large-scale comparative analyses of tick genomes elucidate their genetic diversity and vector capacities.</title>
        <authorList>
            <person name="Jia N."/>
            <person name="Wang J."/>
            <person name="Shi W."/>
            <person name="Du L."/>
            <person name="Sun Y."/>
            <person name="Zhan W."/>
            <person name="Jiang J."/>
            <person name="Wang Q."/>
            <person name="Zhang B."/>
            <person name="Ji P."/>
            <person name="Sakyi L.B."/>
            <person name="Cui X."/>
            <person name="Yuan T."/>
            <person name="Jiang B."/>
            <person name="Yang W."/>
            <person name="Lam T.T.-Y."/>
            <person name="Chang Q."/>
            <person name="Ding S."/>
            <person name="Wang X."/>
            <person name="Zhu J."/>
            <person name="Ruan X."/>
            <person name="Zhao L."/>
            <person name="Wei J."/>
            <person name="Que T."/>
            <person name="Du C."/>
            <person name="Cheng J."/>
            <person name="Dai P."/>
            <person name="Han X."/>
            <person name="Huang E."/>
            <person name="Gao Y."/>
            <person name="Liu J."/>
            <person name="Shao H."/>
            <person name="Ye R."/>
            <person name="Li L."/>
            <person name="Wei W."/>
            <person name="Wang X."/>
            <person name="Wang C."/>
            <person name="Yang T."/>
            <person name="Huo Q."/>
            <person name="Li W."/>
            <person name="Guo W."/>
            <person name="Chen H."/>
            <person name="Zhou L."/>
            <person name="Ni X."/>
            <person name="Tian J."/>
            <person name="Zhou Y."/>
            <person name="Sheng Y."/>
            <person name="Liu T."/>
            <person name="Pan Y."/>
            <person name="Xia L."/>
            <person name="Li J."/>
            <person name="Zhao F."/>
            <person name="Cao W."/>
        </authorList>
    </citation>
    <scope>NUCLEOTIDE SEQUENCE</scope>
    <source>
        <strain evidence="1">Dsil-2018</strain>
    </source>
</reference>
<evidence type="ECO:0000313" key="2">
    <source>
        <dbReference type="Proteomes" id="UP000821865"/>
    </source>
</evidence>
<sequence length="279" mass="31647">MDTLLRWILENKREFSRAVEAAHRDVRSPLAGCVPFVCRRGTLHSVLCTPYDRPNDWLVGATQHRGVVYLRAFDTEAWKEQFKRRTSDHSADHFTYWGYKFEQYMTSVNGYVVSLPRDRPKLVEDAIPGIFQGVPVYLSKPKERSHAPTPRPSAKRRRAVSSNCAEAEVAAVPTADVSDAAEEEIHDEVRIVNRLGGADAECLTEHAVCFASELQRVKAQLRSVKQQLHSCQRKLAKAEVQANEKRGMQETIQKLSGREMLIIDQCIMKANMKSPNSVR</sequence>
<comment type="caution">
    <text evidence="1">The sequence shown here is derived from an EMBL/GenBank/DDBJ whole genome shotgun (WGS) entry which is preliminary data.</text>
</comment>
<accession>A0ACB8C7F5</accession>